<dbReference type="PANTHER" id="PTHR23514">
    <property type="entry name" value="BYPASS OF STOP CODON PROTEIN 6"/>
    <property type="match status" value="1"/>
</dbReference>
<feature type="transmembrane region" description="Helical" evidence="5">
    <location>
        <begin position="33"/>
        <end position="55"/>
    </location>
</feature>
<gene>
    <name evidence="7" type="ORF">J2Z17_002461</name>
</gene>
<sequence length="379" mass="39071">MAIFFLQPIAFGAWLPRIPDIQARLAIGPGDLAIALIGMPVGILVMLPFAGRLVARIGSRQAILYGFWIFLGLVFVPALSGSVGMLFATLMLLGAAMTTMELSLNVEADQIEKMCGRLIMNRCHGFWSLGIMAGSLIGGALASLGLGPAPAVFAVAIVVLPAGLFVGVRLPKAETADDAVAVVRLPFKLPSAALLAICLFTFGITMTEGAVADWSAVYLRDLFATNGILTGLGYTLFALVAAGGRFVGDLLKARLGAVMLARICGVFALIGMLVVVIAPVLPVAYLGFVIVGFGVSVGFPLAVSASAALTDRPAAASVAILSFIALLGFLVGPPVIGFAAKAFGLKTGLAMLLPALAISLLLTGALTTHESRQPEPEPA</sequence>
<organism evidence="7 8">
    <name type="scientific">Rhizobium halophytocola</name>
    <dbReference type="NCBI Taxonomy" id="735519"/>
    <lineage>
        <taxon>Bacteria</taxon>
        <taxon>Pseudomonadati</taxon>
        <taxon>Pseudomonadota</taxon>
        <taxon>Alphaproteobacteria</taxon>
        <taxon>Hyphomicrobiales</taxon>
        <taxon>Rhizobiaceae</taxon>
        <taxon>Rhizobium/Agrobacterium group</taxon>
        <taxon>Rhizobium</taxon>
    </lineage>
</organism>
<reference evidence="7 8" key="1">
    <citation type="submission" date="2021-03" db="EMBL/GenBank/DDBJ databases">
        <title>Genomic Encyclopedia of Type Strains, Phase IV (KMG-IV): sequencing the most valuable type-strain genomes for metagenomic binning, comparative biology and taxonomic classification.</title>
        <authorList>
            <person name="Goeker M."/>
        </authorList>
    </citation>
    <scope>NUCLEOTIDE SEQUENCE [LARGE SCALE GENOMIC DNA]</scope>
    <source>
        <strain evidence="7 8">DSM 21600</strain>
    </source>
</reference>
<dbReference type="RefSeq" id="WP_377300072.1">
    <property type="nucleotide sequence ID" value="NZ_JAGGJU010000006.1"/>
</dbReference>
<feature type="transmembrane region" description="Helical" evidence="5">
    <location>
        <begin position="315"/>
        <end position="336"/>
    </location>
</feature>
<keyword evidence="3 5" id="KW-1133">Transmembrane helix</keyword>
<evidence type="ECO:0000256" key="5">
    <source>
        <dbReference type="SAM" id="Phobius"/>
    </source>
</evidence>
<evidence type="ECO:0000256" key="1">
    <source>
        <dbReference type="ARBA" id="ARBA00004141"/>
    </source>
</evidence>
<feature type="transmembrane region" description="Helical" evidence="5">
    <location>
        <begin position="189"/>
        <end position="207"/>
    </location>
</feature>
<dbReference type="InterPro" id="IPR020846">
    <property type="entry name" value="MFS_dom"/>
</dbReference>
<dbReference type="PROSITE" id="PS50850">
    <property type="entry name" value="MFS"/>
    <property type="match status" value="1"/>
</dbReference>
<feature type="transmembrane region" description="Helical" evidence="5">
    <location>
        <begin position="151"/>
        <end position="168"/>
    </location>
</feature>
<evidence type="ECO:0000313" key="7">
    <source>
        <dbReference type="EMBL" id="MBP1851018.1"/>
    </source>
</evidence>
<dbReference type="Proteomes" id="UP000759443">
    <property type="component" value="Unassembled WGS sequence"/>
</dbReference>
<protein>
    <submittedName>
        <fullName evidence="7">MFS family permease</fullName>
    </submittedName>
</protein>
<accession>A0ABS4DZA2</accession>
<dbReference type="InterPro" id="IPR036259">
    <property type="entry name" value="MFS_trans_sf"/>
</dbReference>
<feature type="domain" description="Major facilitator superfamily (MFS) profile" evidence="6">
    <location>
        <begin position="1"/>
        <end position="372"/>
    </location>
</feature>
<feature type="transmembrane region" description="Helical" evidence="5">
    <location>
        <begin position="125"/>
        <end position="145"/>
    </location>
</feature>
<evidence type="ECO:0000259" key="6">
    <source>
        <dbReference type="PROSITE" id="PS50850"/>
    </source>
</evidence>
<dbReference type="Pfam" id="PF07690">
    <property type="entry name" value="MFS_1"/>
    <property type="match status" value="1"/>
</dbReference>
<feature type="transmembrane region" description="Helical" evidence="5">
    <location>
        <begin position="227"/>
        <end position="247"/>
    </location>
</feature>
<name>A0ABS4DZA2_9HYPH</name>
<comment type="caution">
    <text evidence="7">The sequence shown here is derived from an EMBL/GenBank/DDBJ whole genome shotgun (WGS) entry which is preliminary data.</text>
</comment>
<keyword evidence="4 5" id="KW-0472">Membrane</keyword>
<dbReference type="PANTHER" id="PTHR23514:SF13">
    <property type="entry name" value="INNER MEMBRANE PROTEIN YBJJ"/>
    <property type="match status" value="1"/>
</dbReference>
<feature type="transmembrane region" description="Helical" evidence="5">
    <location>
        <begin position="348"/>
        <end position="366"/>
    </location>
</feature>
<dbReference type="InterPro" id="IPR011701">
    <property type="entry name" value="MFS"/>
</dbReference>
<dbReference type="EMBL" id="JAGGJU010000006">
    <property type="protein sequence ID" value="MBP1851018.1"/>
    <property type="molecule type" value="Genomic_DNA"/>
</dbReference>
<proteinExistence type="predicted"/>
<feature type="transmembrane region" description="Helical" evidence="5">
    <location>
        <begin position="284"/>
        <end position="303"/>
    </location>
</feature>
<dbReference type="InterPro" id="IPR051788">
    <property type="entry name" value="MFS_Transporter"/>
</dbReference>
<evidence type="ECO:0000256" key="3">
    <source>
        <dbReference type="ARBA" id="ARBA00022989"/>
    </source>
</evidence>
<keyword evidence="2 5" id="KW-0812">Transmembrane</keyword>
<evidence type="ECO:0000313" key="8">
    <source>
        <dbReference type="Proteomes" id="UP000759443"/>
    </source>
</evidence>
<feature type="transmembrane region" description="Helical" evidence="5">
    <location>
        <begin position="62"/>
        <end position="79"/>
    </location>
</feature>
<feature type="transmembrane region" description="Helical" evidence="5">
    <location>
        <begin position="85"/>
        <end position="104"/>
    </location>
</feature>
<keyword evidence="8" id="KW-1185">Reference proteome</keyword>
<evidence type="ECO:0000256" key="4">
    <source>
        <dbReference type="ARBA" id="ARBA00023136"/>
    </source>
</evidence>
<evidence type="ECO:0000256" key="2">
    <source>
        <dbReference type="ARBA" id="ARBA00022692"/>
    </source>
</evidence>
<dbReference type="SUPFAM" id="SSF103473">
    <property type="entry name" value="MFS general substrate transporter"/>
    <property type="match status" value="1"/>
</dbReference>
<dbReference type="Gene3D" id="1.20.1250.20">
    <property type="entry name" value="MFS general substrate transporter like domains"/>
    <property type="match status" value="2"/>
</dbReference>
<comment type="subcellular location">
    <subcellularLocation>
        <location evidence="1">Membrane</location>
        <topology evidence="1">Multi-pass membrane protein</topology>
    </subcellularLocation>
</comment>
<feature type="transmembrane region" description="Helical" evidence="5">
    <location>
        <begin position="259"/>
        <end position="278"/>
    </location>
</feature>
<dbReference type="CDD" id="cd17393">
    <property type="entry name" value="MFS_MosC_like"/>
    <property type="match status" value="1"/>
</dbReference>